<dbReference type="AlphaFoldDB" id="A0AAU9IQX5"/>
<dbReference type="CDD" id="cd05398">
    <property type="entry name" value="NT_ClassII-CCAase"/>
    <property type="match status" value="1"/>
</dbReference>
<sequence length="468" mass="54027">MEPSVSVKIPAEGIINLTPIERQLFDELLRVVEVTHCNTVLRVAGGWVRDKILGLHSDDIDIALDNMMGEDFANLIKQHIHQSSSIGKIKANSEASKHLETACVRIMGLELDIVNLRSEDYTEVSRIPSIRIGTPEEDAFRRDLTINSMFYNLHENVIEDYTRRGMQDLQNKIARTPLPHFQTFLDDPLRILRTVRFAARFNLEIDPEIEQSVRDDSIITALNTKVSRERISKEYTLMVRGKNPHLALEILHSYNLLPIIFKVPSPFESQHEAGYELARTLKQDQDDLNYYSYTTAMLTPYKNANHYKVERKKGHFIPLYEYVLLESLKFSNADTKIICNVLAWIDRTLEILENFDVIEAAYMIKENKEFCTMVIEIAAHIKAKSIDQDLVVEAVEKVHKQIHDNRLGEFWKEKPLLTGADAKKYFRVNGVEIGKLLEDVLKWQILNRNGSKEEVIEVLKLSYEFISD</sequence>
<feature type="domain" description="tRNA nucleotidyltransferase/poly(A) polymerase RNA and SrmB- binding" evidence="7">
    <location>
        <begin position="202"/>
        <end position="262"/>
    </location>
</feature>
<reference evidence="8" key="1">
    <citation type="submission" date="2021-09" db="EMBL/GenBank/DDBJ databases">
        <authorList>
            <consortium name="AG Swart"/>
            <person name="Singh M."/>
            <person name="Singh A."/>
            <person name="Seah K."/>
            <person name="Emmerich C."/>
        </authorList>
    </citation>
    <scope>NUCLEOTIDE SEQUENCE</scope>
    <source>
        <strain evidence="8">ATCC30299</strain>
    </source>
</reference>
<dbReference type="SUPFAM" id="SSF81891">
    <property type="entry name" value="Poly A polymerase C-terminal region-like"/>
    <property type="match status" value="1"/>
</dbReference>
<dbReference type="GO" id="GO:0000166">
    <property type="term" value="F:nucleotide binding"/>
    <property type="evidence" value="ECO:0007669"/>
    <property type="project" value="UniProtKB-KW"/>
</dbReference>
<dbReference type="Gene3D" id="3.30.460.10">
    <property type="entry name" value="Beta Polymerase, domain 2"/>
    <property type="match status" value="1"/>
</dbReference>
<evidence type="ECO:0000256" key="4">
    <source>
        <dbReference type="ARBA" id="ARBA00022884"/>
    </source>
</evidence>
<protein>
    <recommendedName>
        <fullName evidence="10">tRNA nucleotidyltransferase</fullName>
    </recommendedName>
</protein>
<evidence type="ECO:0000256" key="5">
    <source>
        <dbReference type="RuleBase" id="RU003953"/>
    </source>
</evidence>
<dbReference type="EMBL" id="CAJZBQ010000015">
    <property type="protein sequence ID" value="CAG9316131.1"/>
    <property type="molecule type" value="Genomic_DNA"/>
</dbReference>
<evidence type="ECO:0000259" key="7">
    <source>
        <dbReference type="Pfam" id="PF12627"/>
    </source>
</evidence>
<dbReference type="PANTHER" id="PTHR13734">
    <property type="entry name" value="TRNA-NUCLEOTIDYLTRANSFERASE"/>
    <property type="match status" value="1"/>
</dbReference>
<evidence type="ECO:0000259" key="6">
    <source>
        <dbReference type="Pfam" id="PF01743"/>
    </source>
</evidence>
<dbReference type="GO" id="GO:0052929">
    <property type="term" value="F:ATP:3'-cytidine-cytidine-tRNA adenylyltransferase activity"/>
    <property type="evidence" value="ECO:0007669"/>
    <property type="project" value="TreeGrafter"/>
</dbReference>
<dbReference type="FunFam" id="3.30.460.10:FF:000019">
    <property type="entry name" value="tRNA nucleotidyltransferase cca2"/>
    <property type="match status" value="1"/>
</dbReference>
<keyword evidence="9" id="KW-1185">Reference proteome</keyword>
<dbReference type="GO" id="GO:0001680">
    <property type="term" value="P:tRNA 3'-terminal CCA addition"/>
    <property type="evidence" value="ECO:0007669"/>
    <property type="project" value="UniProtKB-ARBA"/>
</dbReference>
<name>A0AAU9IQX5_9CILI</name>
<dbReference type="Pfam" id="PF01743">
    <property type="entry name" value="PolyA_pol"/>
    <property type="match status" value="1"/>
</dbReference>
<evidence type="ECO:0000313" key="9">
    <source>
        <dbReference type="Proteomes" id="UP001162131"/>
    </source>
</evidence>
<organism evidence="8 9">
    <name type="scientific">Blepharisma stoltei</name>
    <dbReference type="NCBI Taxonomy" id="1481888"/>
    <lineage>
        <taxon>Eukaryota</taxon>
        <taxon>Sar</taxon>
        <taxon>Alveolata</taxon>
        <taxon>Ciliophora</taxon>
        <taxon>Postciliodesmatophora</taxon>
        <taxon>Heterotrichea</taxon>
        <taxon>Heterotrichida</taxon>
        <taxon>Blepharismidae</taxon>
        <taxon>Blepharisma</taxon>
    </lineage>
</organism>
<dbReference type="GO" id="GO:0005739">
    <property type="term" value="C:mitochondrion"/>
    <property type="evidence" value="ECO:0007669"/>
    <property type="project" value="UniProtKB-ARBA"/>
</dbReference>
<dbReference type="GO" id="GO:0052927">
    <property type="term" value="F:CC tRNA cytidylyltransferase activity"/>
    <property type="evidence" value="ECO:0007669"/>
    <property type="project" value="TreeGrafter"/>
</dbReference>
<evidence type="ECO:0000256" key="3">
    <source>
        <dbReference type="ARBA" id="ARBA00022741"/>
    </source>
</evidence>
<feature type="domain" description="Poly A polymerase head" evidence="6">
    <location>
        <begin position="41"/>
        <end position="173"/>
    </location>
</feature>
<comment type="similarity">
    <text evidence="1 5">Belongs to the tRNA nucleotidyltransferase/poly(A) polymerase family.</text>
</comment>
<dbReference type="Gene3D" id="1.10.3090.10">
    <property type="entry name" value="cca-adding enzyme, domain 2"/>
    <property type="match status" value="1"/>
</dbReference>
<proteinExistence type="inferred from homology"/>
<evidence type="ECO:0008006" key="10">
    <source>
        <dbReference type="Google" id="ProtNLM"/>
    </source>
</evidence>
<evidence type="ECO:0000313" key="8">
    <source>
        <dbReference type="EMBL" id="CAG9316131.1"/>
    </source>
</evidence>
<dbReference type="SUPFAM" id="SSF81301">
    <property type="entry name" value="Nucleotidyltransferase"/>
    <property type="match status" value="1"/>
</dbReference>
<evidence type="ECO:0000256" key="1">
    <source>
        <dbReference type="ARBA" id="ARBA00007265"/>
    </source>
</evidence>
<gene>
    <name evidence="8" type="ORF">BSTOLATCC_MIC15571</name>
</gene>
<dbReference type="Proteomes" id="UP001162131">
    <property type="component" value="Unassembled WGS sequence"/>
</dbReference>
<dbReference type="Pfam" id="PF12627">
    <property type="entry name" value="PolyA_pol_RNAbd"/>
    <property type="match status" value="1"/>
</dbReference>
<dbReference type="InterPro" id="IPR043519">
    <property type="entry name" value="NT_sf"/>
</dbReference>
<keyword evidence="2 5" id="KW-0808">Transferase</keyword>
<dbReference type="InterPro" id="IPR032828">
    <property type="entry name" value="PolyA_RNA-bd"/>
</dbReference>
<dbReference type="GO" id="GO:0003723">
    <property type="term" value="F:RNA binding"/>
    <property type="evidence" value="ECO:0007669"/>
    <property type="project" value="UniProtKB-KW"/>
</dbReference>
<comment type="caution">
    <text evidence="8">The sequence shown here is derived from an EMBL/GenBank/DDBJ whole genome shotgun (WGS) entry which is preliminary data.</text>
</comment>
<dbReference type="PANTHER" id="PTHR13734:SF5">
    <property type="entry name" value="CCA TRNA NUCLEOTIDYLTRANSFERASE, MITOCHONDRIAL"/>
    <property type="match status" value="1"/>
</dbReference>
<dbReference type="InterPro" id="IPR002646">
    <property type="entry name" value="PolA_pol_head_dom"/>
</dbReference>
<keyword evidence="3" id="KW-0547">Nucleotide-binding</keyword>
<evidence type="ECO:0000256" key="2">
    <source>
        <dbReference type="ARBA" id="ARBA00022679"/>
    </source>
</evidence>
<keyword evidence="4 5" id="KW-0694">RNA-binding</keyword>
<accession>A0AAU9IQX5</accession>